<dbReference type="GO" id="GO:0016746">
    <property type="term" value="F:acyltransferase activity"/>
    <property type="evidence" value="ECO:0007669"/>
    <property type="project" value="UniProtKB-KW"/>
</dbReference>
<dbReference type="Gene3D" id="3.90.1720.10">
    <property type="entry name" value="endopeptidase domain like (from Nostoc punctiforme)"/>
    <property type="match status" value="1"/>
</dbReference>
<feature type="domain" description="LRAT" evidence="2">
    <location>
        <begin position="35"/>
        <end position="134"/>
    </location>
</feature>
<keyword evidence="1" id="KW-0812">Transmembrane</keyword>
<dbReference type="EMBL" id="FQUO01000020">
    <property type="protein sequence ID" value="SHG17958.1"/>
    <property type="molecule type" value="Genomic_DNA"/>
</dbReference>
<evidence type="ECO:0000259" key="2">
    <source>
        <dbReference type="PROSITE" id="PS51934"/>
    </source>
</evidence>
<keyword evidence="3" id="KW-0012">Acyltransferase</keyword>
<organism evidence="3 4">
    <name type="scientific">Cnuella takakiae</name>
    <dbReference type="NCBI Taxonomy" id="1302690"/>
    <lineage>
        <taxon>Bacteria</taxon>
        <taxon>Pseudomonadati</taxon>
        <taxon>Bacteroidota</taxon>
        <taxon>Chitinophagia</taxon>
        <taxon>Chitinophagales</taxon>
        <taxon>Chitinophagaceae</taxon>
        <taxon>Cnuella</taxon>
    </lineage>
</organism>
<name>A0A1M5HPZ8_9BACT</name>
<sequence>MIKHLLKASRSLSQRTGIAVYARHYGLNHAGRLIEPIFQTGISKHHSIYLGVDALGTEWIAENHKFNGVRLVKALDFFRNKNDITVEGFSGEYRERVAAVKRALSLLGKSYDLISYNCEHYASYVQTGKAESRQVSTLFALVLAALFIGIAIKD</sequence>
<keyword evidence="3" id="KW-0808">Transferase</keyword>
<evidence type="ECO:0000313" key="3">
    <source>
        <dbReference type="EMBL" id="SHG17958.1"/>
    </source>
</evidence>
<evidence type="ECO:0000256" key="1">
    <source>
        <dbReference type="SAM" id="Phobius"/>
    </source>
</evidence>
<keyword evidence="1" id="KW-0472">Membrane</keyword>
<dbReference type="InterPro" id="IPR007053">
    <property type="entry name" value="LRAT_dom"/>
</dbReference>
<feature type="transmembrane region" description="Helical" evidence="1">
    <location>
        <begin position="135"/>
        <end position="152"/>
    </location>
</feature>
<proteinExistence type="predicted"/>
<dbReference type="OrthoDB" id="772795at2"/>
<protein>
    <submittedName>
        <fullName evidence="3">Lecithin retinol acyltransferase</fullName>
    </submittedName>
</protein>
<gene>
    <name evidence="3" type="ORF">SAMN05444008_1207</name>
</gene>
<keyword evidence="1" id="KW-1133">Transmembrane helix</keyword>
<dbReference type="AlphaFoldDB" id="A0A1M5HPZ8"/>
<dbReference type="STRING" id="1302690.BUE76_00365"/>
<dbReference type="Proteomes" id="UP000184368">
    <property type="component" value="Unassembled WGS sequence"/>
</dbReference>
<dbReference type="Pfam" id="PF04970">
    <property type="entry name" value="LRAT"/>
    <property type="match status" value="1"/>
</dbReference>
<accession>A0A1M5HPZ8</accession>
<dbReference type="PROSITE" id="PS51934">
    <property type="entry name" value="LRAT"/>
    <property type="match status" value="1"/>
</dbReference>
<evidence type="ECO:0000313" key="4">
    <source>
        <dbReference type="Proteomes" id="UP000184368"/>
    </source>
</evidence>
<dbReference type="RefSeq" id="WP_073047359.1">
    <property type="nucleotide sequence ID" value="NZ_FQUO01000020.1"/>
</dbReference>
<reference evidence="3 4" key="1">
    <citation type="submission" date="2016-11" db="EMBL/GenBank/DDBJ databases">
        <authorList>
            <person name="Jaros S."/>
            <person name="Januszkiewicz K."/>
            <person name="Wedrychowicz H."/>
        </authorList>
    </citation>
    <scope>NUCLEOTIDE SEQUENCE [LARGE SCALE GENOMIC DNA]</scope>
    <source>
        <strain evidence="3 4">DSM 26897</strain>
    </source>
</reference>
<keyword evidence="4" id="KW-1185">Reference proteome</keyword>